<feature type="transmembrane region" description="Helical" evidence="1">
    <location>
        <begin position="86"/>
        <end position="103"/>
    </location>
</feature>
<organism evidence="2">
    <name type="scientific">Nitella hyalina</name>
    <name type="common">Many-branched stonewort</name>
    <dbReference type="NCBI Taxonomy" id="181804"/>
    <lineage>
        <taxon>Eukaryota</taxon>
        <taxon>Viridiplantae</taxon>
        <taxon>Streptophyta</taxon>
        <taxon>Charophyceae</taxon>
        <taxon>Charales</taxon>
        <taxon>Characeae</taxon>
        <taxon>Nitella</taxon>
    </lineage>
</organism>
<geneLocation type="chloroplast" evidence="2"/>
<evidence type="ECO:0000256" key="1">
    <source>
        <dbReference type="SAM" id="Phobius"/>
    </source>
</evidence>
<dbReference type="EMBL" id="KX306884">
    <property type="protein sequence ID" value="APP89459.1"/>
    <property type="molecule type" value="Genomic_DNA"/>
</dbReference>
<dbReference type="AlphaFoldDB" id="A0A2H4G3C7"/>
<keyword evidence="1" id="KW-1133">Transmembrane helix</keyword>
<protein>
    <submittedName>
        <fullName evidence="2">Cell division protein</fullName>
    </submittedName>
</protein>
<keyword evidence="2" id="KW-0150">Chloroplast</keyword>
<reference evidence="2" key="1">
    <citation type="submission" date="2016-05" db="EMBL/GenBank/DDBJ databases">
        <authorList>
            <person name="Lavstsen T."/>
            <person name="Jespersen J.S."/>
        </authorList>
    </citation>
    <scope>NUCLEOTIDE SEQUENCE</scope>
</reference>
<feature type="transmembrane region" description="Helical" evidence="1">
    <location>
        <begin position="108"/>
        <end position="129"/>
    </location>
</feature>
<proteinExistence type="predicted"/>
<evidence type="ECO:0000313" key="2">
    <source>
        <dbReference type="EMBL" id="APP89459.1"/>
    </source>
</evidence>
<keyword evidence="2" id="KW-0131">Cell cycle</keyword>
<keyword evidence="1" id="KW-0812">Transmembrane</keyword>
<name>A0A2H4G3C7_NITHY</name>
<keyword evidence="2" id="KW-0934">Plastid</keyword>
<feature type="transmembrane region" description="Helical" evidence="1">
    <location>
        <begin position="30"/>
        <end position="50"/>
    </location>
</feature>
<keyword evidence="1" id="KW-0472">Membrane</keyword>
<feature type="transmembrane region" description="Helical" evidence="1">
    <location>
        <begin position="62"/>
        <end position="80"/>
    </location>
</feature>
<gene>
    <name evidence="2" type="primary">ftsH</name>
</gene>
<feature type="transmembrane region" description="Helical" evidence="1">
    <location>
        <begin position="149"/>
        <end position="167"/>
    </location>
</feature>
<dbReference type="GO" id="GO:0051301">
    <property type="term" value="P:cell division"/>
    <property type="evidence" value="ECO:0007669"/>
    <property type="project" value="UniProtKB-KW"/>
</dbReference>
<accession>A0A2H4G3C7</accession>
<sequence length="1266" mass="152437">MFVTSLRNEIVQKLWIYWITVFFRKYKKSFFYSLSIFLLWNFIKLLFATVIKFTYFCLSYQYIHIIVSSFGLTLLSLYIFYVLSNILGLILFFVFLFICGLYFSLSKFIYFLILVKNLVLCTINIFFYFSESLCLLPLFIEKYFFKNLFLFYCRISSFIFTIFINLLKPLGLLPLLPLILDISNEYQKFIRILYYTIIDKIIRFVLFLKLELDGLRLKNIIKKKIKRLVMILVKNSFYLRIILSKRKSFQPSYWPIPLVSFILNNKNWYKCFFVISKEKKEHKLVLFDWFLTNDLNKDNFINSEKEKKLTTINTYFFKNKQLQKKEFQCTNFSTRSIKNYNNTLQYASYNAKNSFHHNYLINNITWQYFVYKNNINYISKENQKNKLFHWLFQGPYRFIFENNNSFMLIGSPEITGYPFLSSIVEAINIPLIYLSCKDLLYISSNKERNLLYSSNYAFQFKVALSLDMAKELSPSILFLDDIDSFYEESSFLFKNNNLREETLDNFEFETNNKNSLSKSQEKKEFFLDCQVTNSNVYNNKNFSFQDNNKVQDLRFRINEFKSHSLTRLSGSTYSYRFLFNWLRELNYQEINKNIFLLIYSKLPKKLDPTFFFYVKQVFYIKSLDLSIYDDSFKIFNYKKKDIFNYSFVNLSIKNNLLKKIINFINDSKFENFWWIKNNLLLNSILNFHNLFIFYNKFYILNDSVLDLQLIPKNSKNCYANLDLSFFIRWEEIYYILGRITLENNLLIYSPTFLLFLYNNEYELKNYYLSSLYIESSSSEPLVLQFNVMVQIIKSLSGLVSRDLFLLRLQKNNPWTFNYGTSRASEDLCLIYHLFQAIMFQCYNIRTFSDNNTKIKNSISSSIETRNLLYMFEKNNQIEIRDWLFRYPLKTKSNYMRRTAPFSLTYTSTIWTIIRRNMNGIQKRISYFHPYSNYRHKYYSLLPISSFTSLEAPKESEARKCIPERFYLANNSTDFFRIPSLKEKRISSSTSKRKYRYSKYEFETLVFRKGDNNKKSTQFIFNENSLSLNKIWNKYEDGIRWLLNPQKTILPNFSQVALWRDLDYMLKLYLIYMIKRMEKIDFFLPVHLSMMGPLRFYAGYTYMDPKKILQFRDNEDVSKIIEKSDPITPFCSEKPSEELWFGLNEKIIRVLSLTLHPYFQRPLLYLSMMRIWGHLISPPSSFSKAISSHSILYSIPSYARDEQFDLYGLTKIDSVIYSLIFDSYNYLFYHFLNHMKIFDIIINKLVKSNCISKEEIENILQKIVFFS</sequence>
<keyword evidence="2" id="KW-0132">Cell division</keyword>